<dbReference type="AlphaFoldDB" id="A0A450XAW9"/>
<dbReference type="EMBL" id="CAADGH010000017">
    <property type="protein sequence ID" value="VFK75192.1"/>
    <property type="molecule type" value="Genomic_DNA"/>
</dbReference>
<sequence length="49" mass="5227">MNLRKDAFPKKSLFFWIGLAIALALIALAGHAGLPTISLDSSVSFPVDI</sequence>
<protein>
    <submittedName>
        <fullName evidence="1">Uncharacterized protein</fullName>
    </submittedName>
</protein>
<accession>A0A450XAW9</accession>
<evidence type="ECO:0000313" key="3">
    <source>
        <dbReference type="EMBL" id="VFK75192.1"/>
    </source>
</evidence>
<organism evidence="1">
    <name type="scientific">Candidatus Kentrum sp. MB</name>
    <dbReference type="NCBI Taxonomy" id="2138164"/>
    <lineage>
        <taxon>Bacteria</taxon>
        <taxon>Pseudomonadati</taxon>
        <taxon>Pseudomonadota</taxon>
        <taxon>Gammaproteobacteria</taxon>
        <taxon>Candidatus Kentrum</taxon>
    </lineage>
</organism>
<evidence type="ECO:0000313" key="2">
    <source>
        <dbReference type="EMBL" id="VFK30376.1"/>
    </source>
</evidence>
<dbReference type="EMBL" id="CAADFQ010000015">
    <property type="protein sequence ID" value="VFK30376.1"/>
    <property type="molecule type" value="Genomic_DNA"/>
</dbReference>
<gene>
    <name evidence="1" type="ORF">BECKMB1821G_GA0114241_102124</name>
    <name evidence="3" type="ORF">BECKMB1821H_GA0114242_101724</name>
    <name evidence="2" type="ORF">BECKMB1821I_GA0114274_101524</name>
</gene>
<proteinExistence type="predicted"/>
<reference evidence="1" key="1">
    <citation type="submission" date="2019-02" db="EMBL/GenBank/DDBJ databases">
        <authorList>
            <person name="Gruber-Vodicka R. H."/>
            <person name="Seah K. B. B."/>
        </authorList>
    </citation>
    <scope>NUCLEOTIDE SEQUENCE</scope>
    <source>
        <strain evidence="1">BECK_BZ197</strain>
        <strain evidence="3">BECK_BZ198</strain>
        <strain evidence="2">BECK_BZ199</strain>
    </source>
</reference>
<evidence type="ECO:0000313" key="1">
    <source>
        <dbReference type="EMBL" id="VFK26459.1"/>
    </source>
</evidence>
<name>A0A450XAW9_9GAMM</name>
<dbReference type="EMBL" id="CAADFO010000021">
    <property type="protein sequence ID" value="VFK26459.1"/>
    <property type="molecule type" value="Genomic_DNA"/>
</dbReference>